<proteinExistence type="predicted"/>
<dbReference type="Gene3D" id="3.40.50.300">
    <property type="entry name" value="P-loop containing nucleotide triphosphate hydrolases"/>
    <property type="match status" value="1"/>
</dbReference>
<reference evidence="4" key="1">
    <citation type="submission" date="2023-11" db="EMBL/GenBank/DDBJ databases">
        <authorList>
            <person name="De Vega J J."/>
            <person name="De Vega J J."/>
        </authorList>
    </citation>
    <scope>NUCLEOTIDE SEQUENCE</scope>
</reference>
<evidence type="ECO:0000313" key="5">
    <source>
        <dbReference type="Proteomes" id="UP001295794"/>
    </source>
</evidence>
<accession>A0AAD2HB23</accession>
<dbReference type="PANTHER" id="PTHR10039:SF17">
    <property type="entry name" value="FUNGAL STAND N-TERMINAL GOODBYE DOMAIN-CONTAINING PROTEIN-RELATED"/>
    <property type="match status" value="1"/>
</dbReference>
<protein>
    <recommendedName>
        <fullName evidence="6">NACHT domain-containing protein</fullName>
    </recommendedName>
</protein>
<feature type="domain" description="Fungal STAND N-terminal Goodbye" evidence="2">
    <location>
        <begin position="28"/>
        <end position="167"/>
    </location>
</feature>
<gene>
    <name evidence="4" type="ORF">MYCIT1_LOCUS16541</name>
</gene>
<sequence length="822" mass="92517">MANSQPPLHLTGTPVPPSGDAWKTLLAEAVEEYERITRKKLDELPFAQDVNRCNTVDDFCVILAQHKQSFGDFRSQDNGIRRVLKPLTAVLQFVINPVAEGTSAVASIDSARHKPSSSFNFQVPGGKGIFVAFAALLEATNRVSTKYDSLELILDRFQPCLTRLDIYLIKLPAAHRQLLHNTLLKILVLIIKTFGLLTLYIQKMPKPSKFRLQPAKMRIKDWVLQMLGSDDVQGALNELDQLTKEESLATSLENLLVSLGIQRLIVEDRIQIWLDPYNTGKRFDDLSKVKHDGTCEWFFDERFEKWIGLENSMYWVHGKPAGAGKSVSMSAVVEHLETEKELIAFAFISYREEKSQHLQSVLSALVYQLATKARCFHDQLRVSYDQRGSTLSASPPTLFQCLLDMIKCAPKHVIILIDGLDEYPNPGRTQDLLPFLRKLHGANLSNLRLLLASRPEQDIHHVLQTEATHWMNLEEKAGSRKEDISSFVRAQIQEHRPDWSPAVQRKVEEILTGRANGMFLLVSLQMSHLLMCETSDIEKELAELPRDVTGTYDRIMEGLRANGSFHRSQNLLDAIAMASYALKESTAAAIVMVGVDWVNGTGAPQPPDPFDARDVIRRRASSFLEINGASEVRFVHFTAQEYVKRLNGFDADKAEATLFMALTTAALLGLVDRVDRLQWHFSAHRVHEVDMWPLLSRLLDPPNALLPQILDKLGETSVGSMEAIDYEAETGQSAAELAVVFDSCLHWAMYYNFTVKAKALLVDLGHQSSHSRPMQVLIHAVTTALKQKNPGGYYLQQNSWARPEPRVSDFIDLQHLADQLTS</sequence>
<name>A0AAD2HB23_9AGAR</name>
<dbReference type="InterPro" id="IPR031350">
    <property type="entry name" value="Goodbye_dom"/>
</dbReference>
<dbReference type="AlphaFoldDB" id="A0AAD2HB23"/>
<evidence type="ECO:0000259" key="2">
    <source>
        <dbReference type="Pfam" id="PF17109"/>
    </source>
</evidence>
<dbReference type="SUPFAM" id="SSF52540">
    <property type="entry name" value="P-loop containing nucleoside triphosphate hydrolases"/>
    <property type="match status" value="1"/>
</dbReference>
<evidence type="ECO:0000256" key="1">
    <source>
        <dbReference type="ARBA" id="ARBA00022737"/>
    </source>
</evidence>
<dbReference type="Proteomes" id="UP001295794">
    <property type="component" value="Unassembled WGS sequence"/>
</dbReference>
<keyword evidence="5" id="KW-1185">Reference proteome</keyword>
<evidence type="ECO:0008006" key="6">
    <source>
        <dbReference type="Google" id="ProtNLM"/>
    </source>
</evidence>
<dbReference type="InterPro" id="IPR027417">
    <property type="entry name" value="P-loop_NTPase"/>
</dbReference>
<evidence type="ECO:0000313" key="4">
    <source>
        <dbReference type="EMBL" id="CAK5271475.1"/>
    </source>
</evidence>
<comment type="caution">
    <text evidence="4">The sequence shown here is derived from an EMBL/GenBank/DDBJ whole genome shotgun (WGS) entry which is preliminary data.</text>
</comment>
<organism evidence="4 5">
    <name type="scientific">Mycena citricolor</name>
    <dbReference type="NCBI Taxonomy" id="2018698"/>
    <lineage>
        <taxon>Eukaryota</taxon>
        <taxon>Fungi</taxon>
        <taxon>Dikarya</taxon>
        <taxon>Basidiomycota</taxon>
        <taxon>Agaricomycotina</taxon>
        <taxon>Agaricomycetes</taxon>
        <taxon>Agaricomycetidae</taxon>
        <taxon>Agaricales</taxon>
        <taxon>Marasmiineae</taxon>
        <taxon>Mycenaceae</taxon>
        <taxon>Mycena</taxon>
    </lineage>
</organism>
<feature type="domain" description="Nephrocystin 3-like N-terminal" evidence="3">
    <location>
        <begin position="293"/>
        <end position="454"/>
    </location>
</feature>
<dbReference type="EMBL" id="CAVNYO010000172">
    <property type="protein sequence ID" value="CAK5271475.1"/>
    <property type="molecule type" value="Genomic_DNA"/>
</dbReference>
<dbReference type="Pfam" id="PF24883">
    <property type="entry name" value="NPHP3_N"/>
    <property type="match status" value="1"/>
</dbReference>
<evidence type="ECO:0000259" key="3">
    <source>
        <dbReference type="Pfam" id="PF24883"/>
    </source>
</evidence>
<dbReference type="PANTHER" id="PTHR10039">
    <property type="entry name" value="AMELOGENIN"/>
    <property type="match status" value="1"/>
</dbReference>
<keyword evidence="1" id="KW-0677">Repeat</keyword>
<dbReference type="InterPro" id="IPR056884">
    <property type="entry name" value="NPHP3-like_N"/>
</dbReference>
<dbReference type="Pfam" id="PF17109">
    <property type="entry name" value="Goodbye"/>
    <property type="match status" value="1"/>
</dbReference>